<dbReference type="Gene3D" id="2.60.120.10">
    <property type="entry name" value="Jelly Rolls"/>
    <property type="match status" value="1"/>
</dbReference>
<protein>
    <submittedName>
        <fullName evidence="2">Quercetin dioxygenase-like cupin family protein</fullName>
    </submittedName>
</protein>
<feature type="domain" description="Cupin type-2" evidence="1">
    <location>
        <begin position="62"/>
        <end position="130"/>
    </location>
</feature>
<keyword evidence="3" id="KW-1185">Reference proteome</keyword>
<dbReference type="SUPFAM" id="SSF51182">
    <property type="entry name" value="RmlC-like cupins"/>
    <property type="match status" value="1"/>
</dbReference>
<dbReference type="Pfam" id="PF07883">
    <property type="entry name" value="Cupin_2"/>
    <property type="match status" value="1"/>
</dbReference>
<dbReference type="InterPro" id="IPR011051">
    <property type="entry name" value="RmlC_Cupin_sf"/>
</dbReference>
<dbReference type="PANTHER" id="PTHR36440">
    <property type="entry name" value="PUTATIVE (AFU_ORTHOLOGUE AFUA_8G07350)-RELATED"/>
    <property type="match status" value="1"/>
</dbReference>
<dbReference type="EMBL" id="JAMZEC010000001">
    <property type="protein sequence ID" value="MCP2345087.1"/>
    <property type="molecule type" value="Genomic_DNA"/>
</dbReference>
<dbReference type="InterPro" id="IPR013096">
    <property type="entry name" value="Cupin_2"/>
</dbReference>
<evidence type="ECO:0000313" key="2">
    <source>
        <dbReference type="EMBL" id="MCP2345087.1"/>
    </source>
</evidence>
<reference evidence="2 3" key="1">
    <citation type="submission" date="2022-06" db="EMBL/GenBank/DDBJ databases">
        <title>Sequencing the genomes of 1000 actinobacteria strains.</title>
        <authorList>
            <person name="Klenk H.-P."/>
        </authorList>
    </citation>
    <scope>NUCLEOTIDE SEQUENCE [LARGE SCALE GENOMIC DNA]</scope>
    <source>
        <strain evidence="2 3">DSM 44170</strain>
    </source>
</reference>
<dbReference type="InterPro" id="IPR014710">
    <property type="entry name" value="RmlC-like_jellyroll"/>
</dbReference>
<dbReference type="RefSeq" id="WP_253766381.1">
    <property type="nucleotide sequence ID" value="NZ_BAAAVE010000016.1"/>
</dbReference>
<sequence length="172" mass="19103">MSYPEPRYLAEKGEVSARLRTAGQPADLVMGPHTDDPAERRTHVHYLGTGASTNGAFGLYRWEMGPRPGGAGAHFHRTITESFYVLDGSVRLFNGDRWIDGNPGDFLFVPEGGIHGFRNESGAPATMLILFTPGAPREGYFEELAEIATTGRELTEEEWTELFLRHDQYMVG</sequence>
<evidence type="ECO:0000313" key="3">
    <source>
        <dbReference type="Proteomes" id="UP001320766"/>
    </source>
</evidence>
<accession>A0ABT1JUG6</accession>
<name>A0ABT1JUG6_9ACTN</name>
<dbReference type="PANTHER" id="PTHR36440:SF1">
    <property type="entry name" value="PUTATIVE (AFU_ORTHOLOGUE AFUA_8G07350)-RELATED"/>
    <property type="match status" value="1"/>
</dbReference>
<proteinExistence type="predicted"/>
<evidence type="ECO:0000259" key="1">
    <source>
        <dbReference type="Pfam" id="PF07883"/>
    </source>
</evidence>
<comment type="caution">
    <text evidence="2">The sequence shown here is derived from an EMBL/GenBank/DDBJ whole genome shotgun (WGS) entry which is preliminary data.</text>
</comment>
<dbReference type="InterPro" id="IPR053146">
    <property type="entry name" value="QDO-like"/>
</dbReference>
<organism evidence="2 3">
    <name type="scientific">Nonomuraea roseoviolacea subsp. carminata</name>
    <dbReference type="NCBI Taxonomy" id="160689"/>
    <lineage>
        <taxon>Bacteria</taxon>
        <taxon>Bacillati</taxon>
        <taxon>Actinomycetota</taxon>
        <taxon>Actinomycetes</taxon>
        <taxon>Streptosporangiales</taxon>
        <taxon>Streptosporangiaceae</taxon>
        <taxon>Nonomuraea</taxon>
    </lineage>
</organism>
<dbReference type="Proteomes" id="UP001320766">
    <property type="component" value="Unassembled WGS sequence"/>
</dbReference>
<gene>
    <name evidence="2" type="ORF">HD595_001209</name>
</gene>